<evidence type="ECO:0000313" key="1">
    <source>
        <dbReference type="Proteomes" id="UP000887565"/>
    </source>
</evidence>
<sequence length="111" mass="13057">MARYRERPNTANRPDIAKGQAHCLKSGIASRWIDSKILTCFSYVSNFWRSSHILELMLNPHLILFTLITINKNHFHLLIGRNHPRLFMNKISNMAWIPVNFAHQILERVLH</sequence>
<protein>
    <submittedName>
        <fullName evidence="2">Uncharacterized protein</fullName>
    </submittedName>
</protein>
<keyword evidence="1" id="KW-1185">Reference proteome</keyword>
<dbReference type="WBParaSite" id="nRc.2.0.1.t13502-RA">
    <property type="protein sequence ID" value="nRc.2.0.1.t13502-RA"/>
    <property type="gene ID" value="nRc.2.0.1.g13502"/>
</dbReference>
<accession>A0A915IJE3</accession>
<organism evidence="1 2">
    <name type="scientific">Romanomermis culicivorax</name>
    <name type="common">Nematode worm</name>
    <dbReference type="NCBI Taxonomy" id="13658"/>
    <lineage>
        <taxon>Eukaryota</taxon>
        <taxon>Metazoa</taxon>
        <taxon>Ecdysozoa</taxon>
        <taxon>Nematoda</taxon>
        <taxon>Enoplea</taxon>
        <taxon>Dorylaimia</taxon>
        <taxon>Mermithida</taxon>
        <taxon>Mermithoidea</taxon>
        <taxon>Mermithidae</taxon>
        <taxon>Romanomermis</taxon>
    </lineage>
</organism>
<evidence type="ECO:0000313" key="2">
    <source>
        <dbReference type="WBParaSite" id="nRc.2.0.1.t13502-RA"/>
    </source>
</evidence>
<proteinExistence type="predicted"/>
<dbReference type="AlphaFoldDB" id="A0A915IJE3"/>
<dbReference type="Proteomes" id="UP000887565">
    <property type="component" value="Unplaced"/>
</dbReference>
<reference evidence="2" key="1">
    <citation type="submission" date="2022-11" db="UniProtKB">
        <authorList>
            <consortium name="WormBaseParasite"/>
        </authorList>
    </citation>
    <scope>IDENTIFICATION</scope>
</reference>
<name>A0A915IJE3_ROMCU</name>